<comment type="caution">
    <text evidence="2">The sequence shown here is derived from an EMBL/GenBank/DDBJ whole genome shotgun (WGS) entry which is preliminary data.</text>
</comment>
<sequence length="226" mass="25233">MGIKINAVAKLHLFADALIIALDERDTYTRSHCNRVAVLAKELGEACELSCNELELLHLSALLHDIGKIDIPDEILLKSSALNGEEWSVMKTHSEKGEQIVSFAGTEFVKDLAPIIRHHHESFDGGGYPDGLCGENIPLLSRLLLVVDAYDAMRTWRPYHKVRTHSEVMEILDSENGRKFDPDILLEFAGLIDKSPSLANYFDMRKTNVNGCSRDSRTSAWVGNTD</sequence>
<dbReference type="InterPro" id="IPR037522">
    <property type="entry name" value="HD_GYP_dom"/>
</dbReference>
<dbReference type="AlphaFoldDB" id="A0A916J5R4"/>
<evidence type="ECO:0000313" key="3">
    <source>
        <dbReference type="Proteomes" id="UP000742786"/>
    </source>
</evidence>
<accession>A0A916J5R4</accession>
<evidence type="ECO:0000259" key="1">
    <source>
        <dbReference type="PROSITE" id="PS51832"/>
    </source>
</evidence>
<evidence type="ECO:0000313" key="2">
    <source>
        <dbReference type="EMBL" id="CAG4884435.1"/>
    </source>
</evidence>
<dbReference type="Proteomes" id="UP000742786">
    <property type="component" value="Unassembled WGS sequence"/>
</dbReference>
<organism evidence="2 3">
    <name type="scientific">Georgfuchsia toluolica</name>
    <dbReference type="NCBI Taxonomy" id="424218"/>
    <lineage>
        <taxon>Bacteria</taxon>
        <taxon>Pseudomonadati</taxon>
        <taxon>Pseudomonadota</taxon>
        <taxon>Betaproteobacteria</taxon>
        <taxon>Nitrosomonadales</taxon>
        <taxon>Sterolibacteriaceae</taxon>
        <taxon>Georgfuchsia</taxon>
    </lineage>
</organism>
<feature type="domain" description="HD-GYP" evidence="1">
    <location>
        <begin position="7"/>
        <end position="204"/>
    </location>
</feature>
<name>A0A916J5R4_9PROT</name>
<dbReference type="SMART" id="SM00471">
    <property type="entry name" value="HDc"/>
    <property type="match status" value="1"/>
</dbReference>
<dbReference type="NCBIfam" id="TIGR00277">
    <property type="entry name" value="HDIG"/>
    <property type="match status" value="1"/>
</dbReference>
<keyword evidence="3" id="KW-1185">Reference proteome</keyword>
<protein>
    <submittedName>
        <fullName evidence="2">Phosphohydrolase</fullName>
    </submittedName>
</protein>
<dbReference type="PROSITE" id="PS51832">
    <property type="entry name" value="HD_GYP"/>
    <property type="match status" value="1"/>
</dbReference>
<dbReference type="GO" id="GO:0008081">
    <property type="term" value="F:phosphoric diester hydrolase activity"/>
    <property type="evidence" value="ECO:0007669"/>
    <property type="project" value="UniProtKB-ARBA"/>
</dbReference>
<gene>
    <name evidence="2" type="ORF">GTOL_12318</name>
</gene>
<dbReference type="RefSeq" id="WP_220636289.1">
    <property type="nucleotide sequence ID" value="NZ_CAJQUM010000001.1"/>
</dbReference>
<dbReference type="InterPro" id="IPR003607">
    <property type="entry name" value="HD/PDEase_dom"/>
</dbReference>
<dbReference type="Pfam" id="PF13487">
    <property type="entry name" value="HD_5"/>
    <property type="match status" value="1"/>
</dbReference>
<dbReference type="PANTHER" id="PTHR43155">
    <property type="entry name" value="CYCLIC DI-GMP PHOSPHODIESTERASE PA4108-RELATED"/>
    <property type="match status" value="1"/>
</dbReference>
<dbReference type="CDD" id="cd00077">
    <property type="entry name" value="HDc"/>
    <property type="match status" value="1"/>
</dbReference>
<reference evidence="2" key="1">
    <citation type="submission" date="2021-04" db="EMBL/GenBank/DDBJ databases">
        <authorList>
            <person name="Hornung B."/>
        </authorList>
    </citation>
    <scope>NUCLEOTIDE SEQUENCE</scope>
    <source>
        <strain evidence="2">G5G6</strain>
    </source>
</reference>
<dbReference type="PANTHER" id="PTHR43155:SF2">
    <property type="entry name" value="CYCLIC DI-GMP PHOSPHODIESTERASE PA4108"/>
    <property type="match status" value="1"/>
</dbReference>
<dbReference type="SUPFAM" id="SSF109604">
    <property type="entry name" value="HD-domain/PDEase-like"/>
    <property type="match status" value="1"/>
</dbReference>
<dbReference type="Gene3D" id="1.10.3210.10">
    <property type="entry name" value="Hypothetical protein af1432"/>
    <property type="match status" value="1"/>
</dbReference>
<dbReference type="EMBL" id="CAJQUM010000001">
    <property type="protein sequence ID" value="CAG4884435.1"/>
    <property type="molecule type" value="Genomic_DNA"/>
</dbReference>
<proteinExistence type="predicted"/>
<dbReference type="InterPro" id="IPR006675">
    <property type="entry name" value="HDIG_dom"/>
</dbReference>